<feature type="region of interest" description="Disordered" evidence="12">
    <location>
        <begin position="8"/>
        <end position="28"/>
    </location>
</feature>
<evidence type="ECO:0000256" key="11">
    <source>
        <dbReference type="ARBA" id="ARBA00023136"/>
    </source>
</evidence>
<evidence type="ECO:0000256" key="3">
    <source>
        <dbReference type="ARBA" id="ARBA00012438"/>
    </source>
</evidence>
<organism evidence="15 16">
    <name type="scientific">Parvibaculum lavamentivorans (strain DS-1 / DSM 13023 / NCIMB 13966)</name>
    <dbReference type="NCBI Taxonomy" id="402881"/>
    <lineage>
        <taxon>Bacteria</taxon>
        <taxon>Pseudomonadati</taxon>
        <taxon>Pseudomonadota</taxon>
        <taxon>Alphaproteobacteria</taxon>
        <taxon>Hyphomicrobiales</taxon>
        <taxon>Parvibaculaceae</taxon>
        <taxon>Parvibaculum</taxon>
    </lineage>
</organism>
<keyword evidence="7" id="KW-0547">Nucleotide-binding</keyword>
<keyword evidence="13" id="KW-1133">Transmembrane helix</keyword>
<feature type="compositionally biased region" description="Basic and acidic residues" evidence="12">
    <location>
        <begin position="14"/>
        <end position="28"/>
    </location>
</feature>
<feature type="transmembrane region" description="Helical" evidence="13">
    <location>
        <begin position="99"/>
        <end position="120"/>
    </location>
</feature>
<evidence type="ECO:0000256" key="2">
    <source>
        <dbReference type="ARBA" id="ARBA00004236"/>
    </source>
</evidence>
<feature type="transmembrane region" description="Helical" evidence="13">
    <location>
        <begin position="206"/>
        <end position="225"/>
    </location>
</feature>
<accession>A7HS57</accession>
<dbReference type="SMART" id="SM00387">
    <property type="entry name" value="HATPase_c"/>
    <property type="match status" value="1"/>
</dbReference>
<dbReference type="Proteomes" id="UP000006377">
    <property type="component" value="Chromosome"/>
</dbReference>
<reference evidence="15 16" key="1">
    <citation type="journal article" date="2011" name="Stand. Genomic Sci.">
        <title>Complete genome sequence of Parvibaculum lavamentivorans type strain (DS-1(T)).</title>
        <authorList>
            <person name="Schleheck D."/>
            <person name="Weiss M."/>
            <person name="Pitluck S."/>
            <person name="Bruce D."/>
            <person name="Land M.L."/>
            <person name="Han S."/>
            <person name="Saunders E."/>
            <person name="Tapia R."/>
            <person name="Detter C."/>
            <person name="Brettin T."/>
            <person name="Han J."/>
            <person name="Woyke T."/>
            <person name="Goodwin L."/>
            <person name="Pennacchio L."/>
            <person name="Nolan M."/>
            <person name="Cook A.M."/>
            <person name="Kjelleberg S."/>
            <person name="Thomas T."/>
        </authorList>
    </citation>
    <scope>NUCLEOTIDE SEQUENCE [LARGE SCALE GENOMIC DNA]</scope>
    <source>
        <strain evidence="16">DS-1 / DSM 13023 / NCIMB 13966</strain>
    </source>
</reference>
<keyword evidence="11 13" id="KW-0472">Membrane</keyword>
<dbReference type="EC" id="2.7.13.3" evidence="3"/>
<evidence type="ECO:0000256" key="12">
    <source>
        <dbReference type="SAM" id="MobiDB-lite"/>
    </source>
</evidence>
<dbReference type="PROSITE" id="PS50109">
    <property type="entry name" value="HIS_KIN"/>
    <property type="match status" value="1"/>
</dbReference>
<dbReference type="AlphaFoldDB" id="A7HS57"/>
<dbReference type="GO" id="GO:0000155">
    <property type="term" value="F:phosphorelay sensor kinase activity"/>
    <property type="evidence" value="ECO:0007669"/>
    <property type="project" value="InterPro"/>
</dbReference>
<keyword evidence="4" id="KW-1003">Cell membrane</keyword>
<dbReference type="FunFam" id="3.30.565.10:FF:000023">
    <property type="entry name" value="PAS domain-containing sensor histidine kinase"/>
    <property type="match status" value="1"/>
</dbReference>
<dbReference type="InterPro" id="IPR036097">
    <property type="entry name" value="HisK_dim/P_sf"/>
</dbReference>
<dbReference type="SUPFAM" id="SSF47384">
    <property type="entry name" value="Homodimeric domain of signal transducing histidine kinase"/>
    <property type="match status" value="1"/>
</dbReference>
<keyword evidence="9" id="KW-0067">ATP-binding</keyword>
<dbReference type="RefSeq" id="WP_012109998.1">
    <property type="nucleotide sequence ID" value="NC_009719.1"/>
</dbReference>
<dbReference type="eggNOG" id="COG2205">
    <property type="taxonomic scope" value="Bacteria"/>
</dbReference>
<evidence type="ECO:0000313" key="16">
    <source>
        <dbReference type="Proteomes" id="UP000006377"/>
    </source>
</evidence>
<dbReference type="Gene3D" id="1.10.287.130">
    <property type="match status" value="1"/>
</dbReference>
<dbReference type="GO" id="GO:0005886">
    <property type="term" value="C:plasma membrane"/>
    <property type="evidence" value="ECO:0007669"/>
    <property type="project" value="UniProtKB-SubCell"/>
</dbReference>
<comment type="catalytic activity">
    <reaction evidence="1">
        <text>ATP + protein L-histidine = ADP + protein N-phospho-L-histidine.</text>
        <dbReference type="EC" id="2.7.13.3"/>
    </reaction>
</comment>
<dbReference type="Pfam" id="PF02518">
    <property type="entry name" value="HATPase_c"/>
    <property type="match status" value="1"/>
</dbReference>
<evidence type="ECO:0000256" key="6">
    <source>
        <dbReference type="ARBA" id="ARBA00022679"/>
    </source>
</evidence>
<dbReference type="InterPro" id="IPR004358">
    <property type="entry name" value="Sig_transdc_His_kin-like_C"/>
</dbReference>
<proteinExistence type="predicted"/>
<keyword evidence="8 15" id="KW-0418">Kinase</keyword>
<dbReference type="Pfam" id="PF00512">
    <property type="entry name" value="HisKA"/>
    <property type="match status" value="1"/>
</dbReference>
<evidence type="ECO:0000256" key="1">
    <source>
        <dbReference type="ARBA" id="ARBA00000085"/>
    </source>
</evidence>
<evidence type="ECO:0000256" key="10">
    <source>
        <dbReference type="ARBA" id="ARBA00023012"/>
    </source>
</evidence>
<feature type="transmembrane region" description="Helical" evidence="13">
    <location>
        <begin position="179"/>
        <end position="200"/>
    </location>
</feature>
<evidence type="ECO:0000256" key="4">
    <source>
        <dbReference type="ARBA" id="ARBA00022475"/>
    </source>
</evidence>
<evidence type="ECO:0000256" key="7">
    <source>
        <dbReference type="ARBA" id="ARBA00022741"/>
    </source>
</evidence>
<feature type="transmembrane region" description="Helical" evidence="13">
    <location>
        <begin position="155"/>
        <end position="172"/>
    </location>
</feature>
<dbReference type="InterPro" id="IPR003594">
    <property type="entry name" value="HATPase_dom"/>
</dbReference>
<dbReference type="OrthoDB" id="9813151at2"/>
<feature type="domain" description="Histidine kinase" evidence="14">
    <location>
        <begin position="267"/>
        <end position="488"/>
    </location>
</feature>
<keyword evidence="10" id="KW-0902">Two-component regulatory system</keyword>
<dbReference type="SUPFAM" id="SSF55874">
    <property type="entry name" value="ATPase domain of HSP90 chaperone/DNA topoisomerase II/histidine kinase"/>
    <property type="match status" value="1"/>
</dbReference>
<feature type="transmembrane region" description="Helical" evidence="13">
    <location>
        <begin position="67"/>
        <end position="87"/>
    </location>
</feature>
<evidence type="ECO:0000256" key="5">
    <source>
        <dbReference type="ARBA" id="ARBA00022553"/>
    </source>
</evidence>
<dbReference type="PRINTS" id="PR00344">
    <property type="entry name" value="BCTRLSENSOR"/>
</dbReference>
<feature type="transmembrane region" description="Helical" evidence="13">
    <location>
        <begin position="129"/>
        <end position="149"/>
    </location>
</feature>
<keyword evidence="6" id="KW-0808">Transferase</keyword>
<dbReference type="InterPro" id="IPR003661">
    <property type="entry name" value="HisK_dim/P_dom"/>
</dbReference>
<dbReference type="KEGG" id="pla:Plav_1119"/>
<evidence type="ECO:0000256" key="9">
    <source>
        <dbReference type="ARBA" id="ARBA00022840"/>
    </source>
</evidence>
<evidence type="ECO:0000259" key="14">
    <source>
        <dbReference type="PROSITE" id="PS50109"/>
    </source>
</evidence>
<keyword evidence="13" id="KW-0812">Transmembrane</keyword>
<dbReference type="PANTHER" id="PTHR43047:SF63">
    <property type="entry name" value="HISTIDINE KINASE"/>
    <property type="match status" value="1"/>
</dbReference>
<dbReference type="GO" id="GO:0005524">
    <property type="term" value="F:ATP binding"/>
    <property type="evidence" value="ECO:0007669"/>
    <property type="project" value="UniProtKB-KW"/>
</dbReference>
<dbReference type="SMART" id="SM00388">
    <property type="entry name" value="HisKA"/>
    <property type="match status" value="1"/>
</dbReference>
<protein>
    <recommendedName>
        <fullName evidence="3">histidine kinase</fullName>
        <ecNumber evidence="3">2.7.13.3</ecNumber>
    </recommendedName>
</protein>
<evidence type="ECO:0000313" key="15">
    <source>
        <dbReference type="EMBL" id="ABS62740.1"/>
    </source>
</evidence>
<comment type="subcellular location">
    <subcellularLocation>
        <location evidence="2">Cell membrane</location>
    </subcellularLocation>
</comment>
<keyword evidence="5" id="KW-0597">Phosphoprotein</keyword>
<keyword evidence="16" id="KW-1185">Reference proteome</keyword>
<name>A7HS57_PARL1</name>
<evidence type="ECO:0000256" key="13">
    <source>
        <dbReference type="SAM" id="Phobius"/>
    </source>
</evidence>
<dbReference type="PANTHER" id="PTHR43047">
    <property type="entry name" value="TWO-COMPONENT HISTIDINE PROTEIN KINASE"/>
    <property type="match status" value="1"/>
</dbReference>
<evidence type="ECO:0000256" key="8">
    <source>
        <dbReference type="ARBA" id="ARBA00022777"/>
    </source>
</evidence>
<dbReference type="CDD" id="cd00082">
    <property type="entry name" value="HisKA"/>
    <property type="match status" value="1"/>
</dbReference>
<dbReference type="GO" id="GO:0009927">
    <property type="term" value="F:histidine phosphotransfer kinase activity"/>
    <property type="evidence" value="ECO:0007669"/>
    <property type="project" value="TreeGrafter"/>
</dbReference>
<dbReference type="Gene3D" id="3.30.565.10">
    <property type="entry name" value="Histidine kinase-like ATPase, C-terminal domain"/>
    <property type="match status" value="1"/>
</dbReference>
<dbReference type="InterPro" id="IPR036890">
    <property type="entry name" value="HATPase_C_sf"/>
</dbReference>
<dbReference type="EMBL" id="CP000774">
    <property type="protein sequence ID" value="ABS62740.1"/>
    <property type="molecule type" value="Genomic_DNA"/>
</dbReference>
<dbReference type="STRING" id="402881.Plav_1119"/>
<dbReference type="HOGENOM" id="CLU_542730_0_0_5"/>
<dbReference type="InterPro" id="IPR005467">
    <property type="entry name" value="His_kinase_dom"/>
</dbReference>
<sequence length="502" mass="55644">MAEVKYLAEGSSGPERHGSGARTARHDSVDHVSAELSTDYALDPITLRFRQADVEHRYNVQNYERHIGLTRLSIALGAVIFALYAVFDPYIIPEVATEAWAIRIGIACPLLLAIVAISYLPGFSYRHQALLSLAMAIPALAVVAMIAIAAAPGNYLYYAGVLIILSYVNCLWRLRYYYSILMSVLACAAYEYAVLFVNPIPTNMLINNNVFLIFGVGVSMFVNYVQEYHLRRSFIDNEKLRSEQRRSERLLSRSEAANRAKNDFLAIMSHELRTPLNAIIGFSEIISNQMFGPVGQPKYVDYAADIRSSGAHLLSIINDILDISKAEAGKLQLEEEPIDPVEALNSTMRMFRQRASELGVELSFRVRDDIPWIIADPRLFNQVAINLTSNALKFTPENGEVSVELGLNPAGDMVLAVRDTGIGIKAADTTRIFEPFVQVEDAMSRTQQGTGLGLPLVRKIMNLHGGSIELESVVDEGTIARATFPRSRFVAAQPNDIQWQAG</sequence>
<gene>
    <name evidence="15" type="ordered locus">Plav_1119</name>
</gene>